<name>A0AAD5RLH5_9PEZI</name>
<dbReference type="InterPro" id="IPR019021">
    <property type="entry name" value="Mms22"/>
</dbReference>
<feature type="region of interest" description="Disordered" evidence="1">
    <location>
        <begin position="226"/>
        <end position="378"/>
    </location>
</feature>
<feature type="region of interest" description="Disordered" evidence="1">
    <location>
        <begin position="1"/>
        <end position="214"/>
    </location>
</feature>
<proteinExistence type="predicted"/>
<feature type="region of interest" description="Disordered" evidence="1">
    <location>
        <begin position="742"/>
        <end position="835"/>
    </location>
</feature>
<protein>
    <submittedName>
        <fullName evidence="2">Mus7/MMS22 family-domain-containing protein</fullName>
    </submittedName>
</protein>
<feature type="compositionally biased region" description="Acidic residues" evidence="1">
    <location>
        <begin position="246"/>
        <end position="260"/>
    </location>
</feature>
<dbReference type="GO" id="GO:0000724">
    <property type="term" value="P:double-strand break repair via homologous recombination"/>
    <property type="evidence" value="ECO:0007669"/>
    <property type="project" value="TreeGrafter"/>
</dbReference>
<feature type="compositionally biased region" description="Polar residues" evidence="1">
    <location>
        <begin position="52"/>
        <end position="75"/>
    </location>
</feature>
<keyword evidence="3" id="KW-1185">Reference proteome</keyword>
<feature type="region of interest" description="Disordered" evidence="1">
    <location>
        <begin position="2243"/>
        <end position="2311"/>
    </location>
</feature>
<feature type="compositionally biased region" description="Low complexity" evidence="1">
    <location>
        <begin position="458"/>
        <end position="472"/>
    </location>
</feature>
<feature type="region of interest" description="Disordered" evidence="1">
    <location>
        <begin position="601"/>
        <end position="689"/>
    </location>
</feature>
<evidence type="ECO:0000313" key="3">
    <source>
        <dbReference type="Proteomes" id="UP001201980"/>
    </source>
</evidence>
<dbReference type="PANTHER" id="PTHR28122:SF1">
    <property type="entry name" value="E3 UBIQUITIN-PROTEIN LIGASE SUBSTRATE RECEPTOR MMS22"/>
    <property type="match status" value="1"/>
</dbReference>
<feature type="compositionally biased region" description="Basic and acidic residues" evidence="1">
    <location>
        <begin position="135"/>
        <end position="146"/>
    </location>
</feature>
<gene>
    <name evidence="2" type="ORF">MKZ38_004520</name>
</gene>
<feature type="compositionally biased region" description="Polar residues" evidence="1">
    <location>
        <begin position="786"/>
        <end position="812"/>
    </location>
</feature>
<dbReference type="GO" id="GO:0031297">
    <property type="term" value="P:replication fork processing"/>
    <property type="evidence" value="ECO:0007669"/>
    <property type="project" value="InterPro"/>
</dbReference>
<dbReference type="GO" id="GO:0035361">
    <property type="term" value="C:Cul8-RING ubiquitin ligase complex"/>
    <property type="evidence" value="ECO:0007669"/>
    <property type="project" value="TreeGrafter"/>
</dbReference>
<feature type="compositionally biased region" description="Low complexity" evidence="1">
    <location>
        <begin position="433"/>
        <end position="444"/>
    </location>
</feature>
<dbReference type="Pfam" id="PF09462">
    <property type="entry name" value="Mus7"/>
    <property type="match status" value="1"/>
</dbReference>
<reference evidence="2" key="1">
    <citation type="submission" date="2022-07" db="EMBL/GenBank/DDBJ databases">
        <title>Draft genome sequence of Zalerion maritima ATCC 34329, a (micro)plastics degrading marine fungus.</title>
        <authorList>
            <person name="Paco A."/>
            <person name="Goncalves M.F.M."/>
            <person name="Rocha-Santos T.A.P."/>
            <person name="Alves A."/>
        </authorList>
    </citation>
    <scope>NUCLEOTIDE SEQUENCE</scope>
    <source>
        <strain evidence="2">ATCC 34329</strain>
    </source>
</reference>
<feature type="compositionally biased region" description="Basic residues" evidence="1">
    <location>
        <begin position="345"/>
        <end position="365"/>
    </location>
</feature>
<feature type="region of interest" description="Disordered" evidence="1">
    <location>
        <begin position="895"/>
        <end position="922"/>
    </location>
</feature>
<dbReference type="PANTHER" id="PTHR28122">
    <property type="entry name" value="E3 UBIQUITIN-PROTEIN LIGASE SUBSTRATE RECEPTOR MMS22"/>
    <property type="match status" value="1"/>
</dbReference>
<feature type="region of interest" description="Disordered" evidence="1">
    <location>
        <begin position="433"/>
        <end position="472"/>
    </location>
</feature>
<comment type="caution">
    <text evidence="2">The sequence shown here is derived from an EMBL/GenBank/DDBJ whole genome shotgun (WGS) entry which is preliminary data.</text>
</comment>
<feature type="compositionally biased region" description="Acidic residues" evidence="1">
    <location>
        <begin position="9"/>
        <end position="21"/>
    </location>
</feature>
<dbReference type="EMBL" id="JAKWBI020000264">
    <property type="protein sequence ID" value="KAJ2897620.1"/>
    <property type="molecule type" value="Genomic_DNA"/>
</dbReference>
<feature type="compositionally biased region" description="Basic and acidic residues" evidence="1">
    <location>
        <begin position="904"/>
        <end position="913"/>
    </location>
</feature>
<feature type="compositionally biased region" description="Acidic residues" evidence="1">
    <location>
        <begin position="304"/>
        <end position="313"/>
    </location>
</feature>
<sequence>MKNWRELGEVPDSDDEYDSDELTPAAPQQPTEPGLRASHCTETAGHDIWDIPSSQEHSLPTVSVSNKQASAVTRPSTPPANRGTRSIPSGESSPLSPPPPEASLENGNEDEVDHITPRASQFTRTASPNRSCGHTRPDSIEPREQEDGASTTPKAATKKSPPRSNLEVSIPVMHMSSQDFHDAYDESADRQEALRLSRSLRPRKPIQEHPYLLESAQYSTFMKRHGVRPIRVAHPESPKRNAAQDDSQEQDYVAEEEGDESGSRPLPESEESQDPLVADFPPSSPEEERAPRRSQGGSARSRDENDDDNDDELPSLSQLLRNPDSFPRTETKAAKRKSSPLPSPGRKKLKVPRPLKGPRKKPQKGHQRERISTPDDICYNLPLSSGETITRPINATSSTIRNDADQLSSPGSSLIIRQRGRLVQRTVSGDALSTVTPTVTSPLPISMSVMNDDEHGETSSSEGSGGSSESEIVRNVGRRIRGVLPASWLRFDQPKSNPIKRPNAHSPSQSPERTQRRGVAQRRRVTSTVPSAFTLDFSDDEDEDNDLLTMIRHDNSHINISSTAPGGLDLRHDQKPDSWRNGIVIGGEDSDMEDDMVDAMLPSRARSRSRKTGVTKKRKVSTFSGTRGPPMKQPKIKHFIRSGSGKTAAGPKRQQRKAESSTRKHRSDNRHSRPRLETPPPLSILDVAEPEAPPFIRVAARTARKRGDRGKSSPTRKAICLATRSDNIDALSVLRDWKQSRIKPRVSAPTKQRSKSTASRQPLGPRTSNTARTRPSQPKVRPMSSVAPTGYSSTPKRFSKQQTLNGFATNTPEEGAPRRPNRHHPVSEISHHRQPYGRIKSSLAYSRPVVLETETGSVAKQVFEIRKQVLDSLYVNPSASRGTRSTTSRLDNLLRTQPSLPTSRDVENGREADAPSARSRFRKRFRPRRIDVEEPQYARANDPIPEEPTATVVELIDPNKHKLGGLGPYGTHYTPHFEAFPLDLGVFFHSSTLIGSGRLKKATNGLLHDDFGARPLSSFDIGKKTLQWGMWNETVASELGILMDWLLDKLQDDQDDQESDQAHPWELTEAATFIIRYFQDSLSFASPQVRVSFVARVVDVTTGFLERSENSAPRTIVPILSRLLLSTLYALQVCRKDIALFSESLRLEDVIKLAATNLTGKLLALGTDKLTQLYQDLQRPSTRESGIRSDATVLEAWVVLMHAMGAARVPRLGFWDVVTKALANREDLSTCLDAQVLERWWNFLFILLPLGEMDSAGVLVPRRRLAQPLDGWQLPQLALKRVFTLYQNNRRQSPSFNSYVGALVSRCYYLVSQWGWRNATTIIGTIFDFFGGIEFRHLRNEQVDHSPDFLDQEGHHVSIDSGDCVFHIYLKLLALVLGQLRSEKREKETRNLIARITPNHNRHFDRESSVDLRDLASLRNHHDLLCTMYLFVSPELRPSPALIQVLVSPETSHKEACLINLAAWRRLAKFVVREIPFKSDRFEPLAKWYRGIHRSTMHTIRAAAEEVESTGGLSVSGGTTGHFQGSMIRRQNEENLRTATAALERVSASAVDVLGAVNDLWEFTSLFGLLPPGDVLDQILEQDSYSPTIKGRKLLISLATSVLGPVQAYMDNFVLPVLDGLVDLAKITNPFGTNYVAAFIRHHGQYFIRFWSFAGFLLRVCGDKSVGIGGPIADELQACAKRASIICGNWIALRRTESRDDDIPGLVSKRPDGFTVLSRLSSSAIHEVSWAERRGMVHLMASCLRPTGRAPPLLLSAGLQTLVTGLVLPKRFKGEEHILMQRLRHLHPSLSPHGLQFPSTHTYHDAYSAFAYLIQHMSHTVDSTPSQPLKKAHREDFSAALSCVMHAMKQDLRDPDIPMDSIGSFTTFVQKIVALIREYGYDLGVEVDSFFLSPSEHYSPDPRDPNLLGPILDRYVRKLENKANGAETQLFYFLYNSYLGLRADSVVPGKEDSIPKFWTQVGQRMQRMRDDGRRQFFDFFLGTFLPATVLGSSKESPQPLAVMESFSTHLETMQRTITSITQSEYATLNHLLVVMVKLLGDACTSPKHNKDVEMEILRLSTRLFIGHRRNMKKAFLKFRGSSAPILDALDGVMRSLSEQLASPILGNQANAELTLLQRLVGGCRTLPDLTQLYTKGLATAENFARFIQRDVAAKRKWKDFGIPHLAGDKGLGWAMAEVKDSVEQYAMLVSHEQTTGASTTLADADPFTFGEWPQQSYHALVRQRREEDAIAGRVKPVKRSVKDIKRERKRRQNPGVEMEAMQDTNPGVSNEQGQDDIGNGAAGVNAAGGEEDDDNTQETNYGEIPEFEDFV</sequence>
<accession>A0AAD5RLH5</accession>
<evidence type="ECO:0000256" key="1">
    <source>
        <dbReference type="SAM" id="MobiDB-lite"/>
    </source>
</evidence>
<dbReference type="Proteomes" id="UP001201980">
    <property type="component" value="Unassembled WGS sequence"/>
</dbReference>
<feature type="compositionally biased region" description="Polar residues" evidence="1">
    <location>
        <begin position="118"/>
        <end position="132"/>
    </location>
</feature>
<feature type="compositionally biased region" description="Polar residues" evidence="1">
    <location>
        <begin position="749"/>
        <end position="776"/>
    </location>
</feature>
<feature type="compositionally biased region" description="Basic residues" evidence="1">
    <location>
        <begin position="605"/>
        <end position="620"/>
    </location>
</feature>
<evidence type="ECO:0000313" key="2">
    <source>
        <dbReference type="EMBL" id="KAJ2897620.1"/>
    </source>
</evidence>
<feature type="compositionally biased region" description="Low complexity" evidence="1">
    <location>
        <begin position="2275"/>
        <end position="2288"/>
    </location>
</feature>
<feature type="region of interest" description="Disordered" evidence="1">
    <location>
        <begin position="491"/>
        <end position="527"/>
    </location>
</feature>
<dbReference type="GO" id="GO:0005634">
    <property type="term" value="C:nucleus"/>
    <property type="evidence" value="ECO:0007669"/>
    <property type="project" value="InterPro"/>
</dbReference>
<organism evidence="2 3">
    <name type="scientific">Zalerion maritima</name>
    <dbReference type="NCBI Taxonomy" id="339359"/>
    <lineage>
        <taxon>Eukaryota</taxon>
        <taxon>Fungi</taxon>
        <taxon>Dikarya</taxon>
        <taxon>Ascomycota</taxon>
        <taxon>Pezizomycotina</taxon>
        <taxon>Sordariomycetes</taxon>
        <taxon>Lulworthiomycetidae</taxon>
        <taxon>Lulworthiales</taxon>
        <taxon>Lulworthiaceae</taxon>
        <taxon>Zalerion</taxon>
    </lineage>
</organism>
<feature type="compositionally biased region" description="Basic and acidic residues" evidence="1">
    <location>
        <begin position="179"/>
        <end position="195"/>
    </location>
</feature>
<feature type="compositionally biased region" description="Polar residues" evidence="1">
    <location>
        <begin position="2262"/>
        <end position="2272"/>
    </location>
</feature>
<feature type="compositionally biased region" description="Basic and acidic residues" evidence="1">
    <location>
        <begin position="233"/>
        <end position="243"/>
    </location>
</feature>